<evidence type="ECO:0000256" key="1">
    <source>
        <dbReference type="SAM" id="Phobius"/>
    </source>
</evidence>
<reference evidence="2 3" key="1">
    <citation type="submission" date="2020-07" db="EMBL/GenBank/DDBJ databases">
        <title>Endozoicomonas sp. nov., isolated from sediment.</title>
        <authorList>
            <person name="Gu T."/>
        </authorList>
    </citation>
    <scope>NUCLEOTIDE SEQUENCE [LARGE SCALE GENOMIC DNA]</scope>
    <source>
        <strain evidence="2 3">SM1973</strain>
    </source>
</reference>
<evidence type="ECO:0000313" key="2">
    <source>
        <dbReference type="EMBL" id="NYZ68943.1"/>
    </source>
</evidence>
<protein>
    <submittedName>
        <fullName evidence="2">DUF4173 domain-containing protein</fullName>
    </submittedName>
</protein>
<keyword evidence="1" id="KW-0812">Transmembrane</keyword>
<dbReference type="AlphaFoldDB" id="A0A853I6J7"/>
<evidence type="ECO:0000313" key="3">
    <source>
        <dbReference type="Proteomes" id="UP000569732"/>
    </source>
</evidence>
<feature type="transmembrane region" description="Helical" evidence="1">
    <location>
        <begin position="60"/>
        <end position="77"/>
    </location>
</feature>
<dbReference type="EMBL" id="JACCKB010000055">
    <property type="protein sequence ID" value="NYZ68943.1"/>
    <property type="molecule type" value="Genomic_DNA"/>
</dbReference>
<keyword evidence="3" id="KW-1185">Reference proteome</keyword>
<feature type="transmembrane region" description="Helical" evidence="1">
    <location>
        <begin position="28"/>
        <end position="48"/>
    </location>
</feature>
<name>A0A853I6J7_9GAMM</name>
<comment type="caution">
    <text evidence="2">The sequence shown here is derived from an EMBL/GenBank/DDBJ whole genome shotgun (WGS) entry which is preliminary data.</text>
</comment>
<gene>
    <name evidence="2" type="ORF">H0A36_23260</name>
</gene>
<feature type="transmembrane region" description="Helical" evidence="1">
    <location>
        <begin position="386"/>
        <end position="404"/>
    </location>
</feature>
<accession>A0A853I6J7</accession>
<feature type="transmembrane region" description="Helical" evidence="1">
    <location>
        <begin position="358"/>
        <end position="379"/>
    </location>
</feature>
<feature type="transmembrane region" description="Helical" evidence="1">
    <location>
        <begin position="83"/>
        <end position="101"/>
    </location>
</feature>
<keyword evidence="1" id="KW-0472">Membrane</keyword>
<sequence length="501" mass="56114">MFKQKVQPVVLVASLATAGLALLLEGTLGFALFICTLLIILVVTRRSFNDHNNKLSKTQWWLIGTACLFTLLPVFRASPVLNALSYLGLAIIALLALAIAYSEKNPVKIAIATLLSCPFNVLGYLVSTLPGFTIQAAAPFVTINSTKRHHFRSVIFGLLWATPLLLLFGGLLIASDPRFQHFAESLFTFNADEMILTGVEFSCYWLITLIFFYLTLAPGLGQTKPGNAILQQTTRAPIHVDSIQVLTVLASINLLFLAYIGVQLTYFFGGDKLVLNTDNLSYATYAKQGFWELVFVAMLVIPVLLVVDALQANQSSSIKKWCLRFSILTIVATAIIELSALHRMALYLKNYSLTELRFYSTAFLLFIMSIFICYTITVLRQKRGAFVLWSSSAALSFILALNIINPDALIAKANLENKFSNIKPDTSYLSSLSEDAYPIIADYIQINLTKDWCNLLVQFNYRLQDYQDISWQQWNWSRDQAQQVVASLTEKQGCKIMTYFQ</sequence>
<keyword evidence="1" id="KW-1133">Transmembrane helix</keyword>
<proteinExistence type="predicted"/>
<feature type="transmembrane region" description="Helical" evidence="1">
    <location>
        <begin position="322"/>
        <end position="346"/>
    </location>
</feature>
<dbReference type="Pfam" id="PF13687">
    <property type="entry name" value="DUF4153"/>
    <property type="match status" value="1"/>
</dbReference>
<feature type="transmembrane region" description="Helical" evidence="1">
    <location>
        <begin position="154"/>
        <end position="174"/>
    </location>
</feature>
<feature type="transmembrane region" description="Helical" evidence="1">
    <location>
        <begin position="194"/>
        <end position="214"/>
    </location>
</feature>
<organism evidence="2 3">
    <name type="scientific">Spartinivicinus marinus</name>
    <dbReference type="NCBI Taxonomy" id="2994442"/>
    <lineage>
        <taxon>Bacteria</taxon>
        <taxon>Pseudomonadati</taxon>
        <taxon>Pseudomonadota</taxon>
        <taxon>Gammaproteobacteria</taxon>
        <taxon>Oceanospirillales</taxon>
        <taxon>Zooshikellaceae</taxon>
        <taxon>Spartinivicinus</taxon>
    </lineage>
</organism>
<feature type="transmembrane region" description="Helical" evidence="1">
    <location>
        <begin position="289"/>
        <end position="310"/>
    </location>
</feature>
<dbReference type="Proteomes" id="UP000569732">
    <property type="component" value="Unassembled WGS sequence"/>
</dbReference>
<dbReference type="RefSeq" id="WP_180570944.1">
    <property type="nucleotide sequence ID" value="NZ_JACCKB010000055.1"/>
</dbReference>
<feature type="transmembrane region" description="Helical" evidence="1">
    <location>
        <begin position="245"/>
        <end position="269"/>
    </location>
</feature>
<dbReference type="InterPro" id="IPR025291">
    <property type="entry name" value="DUF4153"/>
</dbReference>